<dbReference type="Pfam" id="PF19444">
    <property type="entry name" value="MTP_lip_bd"/>
    <property type="match status" value="1"/>
</dbReference>
<evidence type="ECO:0000256" key="7">
    <source>
        <dbReference type="PROSITE-ProRule" id="PRU00557"/>
    </source>
</evidence>
<dbReference type="GeneTree" id="ENSGT00390000011412"/>
<evidence type="ECO:0000256" key="6">
    <source>
        <dbReference type="ARBA" id="ARBA00023157"/>
    </source>
</evidence>
<dbReference type="GO" id="GO:0008289">
    <property type="term" value="F:lipid binding"/>
    <property type="evidence" value="ECO:0007669"/>
    <property type="project" value="InterPro"/>
</dbReference>
<feature type="chain" id="PRO_5034123891" evidence="8">
    <location>
        <begin position="18"/>
        <end position="888"/>
    </location>
</feature>
<evidence type="ECO:0000256" key="5">
    <source>
        <dbReference type="ARBA" id="ARBA00023055"/>
    </source>
</evidence>
<dbReference type="Gene3D" id="1.25.10.20">
    <property type="entry name" value="Vitellinogen, superhelical"/>
    <property type="match status" value="1"/>
</dbReference>
<keyword evidence="2" id="KW-0813">Transport</keyword>
<name>A0A8C4X9T1_ERPCA</name>
<evidence type="ECO:0000256" key="4">
    <source>
        <dbReference type="ARBA" id="ARBA00022824"/>
    </source>
</evidence>
<protein>
    <submittedName>
        <fullName evidence="10">Microsomal triglyceride transfer protein</fullName>
    </submittedName>
</protein>
<keyword evidence="11" id="KW-1185">Reference proteome</keyword>
<dbReference type="GO" id="GO:0120013">
    <property type="term" value="F:lipid transfer activity"/>
    <property type="evidence" value="ECO:0007669"/>
    <property type="project" value="UniProtKB-ARBA"/>
</dbReference>
<dbReference type="PROSITE" id="PS51211">
    <property type="entry name" value="VITELLOGENIN"/>
    <property type="match status" value="1"/>
</dbReference>
<feature type="domain" description="Vitellogenin" evidence="9">
    <location>
        <begin position="29"/>
        <end position="664"/>
    </location>
</feature>
<dbReference type="InterPro" id="IPR001747">
    <property type="entry name" value="Vitellogenin_N"/>
</dbReference>
<reference evidence="10" key="1">
    <citation type="submission" date="2021-06" db="EMBL/GenBank/DDBJ databases">
        <authorList>
            <consortium name="Wellcome Sanger Institute Data Sharing"/>
        </authorList>
    </citation>
    <scope>NUCLEOTIDE SEQUENCE [LARGE SCALE GENOMIC DNA]</scope>
</reference>
<reference evidence="10" key="2">
    <citation type="submission" date="2025-08" db="UniProtKB">
        <authorList>
            <consortium name="Ensembl"/>
        </authorList>
    </citation>
    <scope>IDENTIFICATION</scope>
</reference>
<gene>
    <name evidence="10" type="primary">MTTP</name>
    <name evidence="10" type="synonym">mttp</name>
</gene>
<evidence type="ECO:0000256" key="1">
    <source>
        <dbReference type="ARBA" id="ARBA00004240"/>
    </source>
</evidence>
<evidence type="ECO:0000313" key="11">
    <source>
        <dbReference type="Proteomes" id="UP000694620"/>
    </source>
</evidence>
<dbReference type="SUPFAM" id="SSF48431">
    <property type="entry name" value="Lipovitellin-phosvitin complex, superhelical domain"/>
    <property type="match status" value="1"/>
</dbReference>
<comment type="caution">
    <text evidence="7">Lacks conserved residue(s) required for the propagation of feature annotation.</text>
</comment>
<dbReference type="GO" id="GO:0016323">
    <property type="term" value="C:basolateral plasma membrane"/>
    <property type="evidence" value="ECO:0007669"/>
    <property type="project" value="TreeGrafter"/>
</dbReference>
<dbReference type="SMART" id="SM00638">
    <property type="entry name" value="LPD_N"/>
    <property type="match status" value="1"/>
</dbReference>
<evidence type="ECO:0000256" key="3">
    <source>
        <dbReference type="ARBA" id="ARBA00022729"/>
    </source>
</evidence>
<dbReference type="Ensembl" id="ENSECRT00000016385.1">
    <property type="protein sequence ID" value="ENSECRP00000016097.1"/>
    <property type="gene ID" value="ENSECRG00000010743.1"/>
</dbReference>
<reference evidence="10" key="3">
    <citation type="submission" date="2025-09" db="UniProtKB">
        <authorList>
            <consortium name="Ensembl"/>
        </authorList>
    </citation>
    <scope>IDENTIFICATION</scope>
</reference>
<accession>A0A8C4X9T1</accession>
<dbReference type="InterPro" id="IPR015819">
    <property type="entry name" value="Lipid_transp_b-sht_shell"/>
</dbReference>
<dbReference type="InterPro" id="IPR045811">
    <property type="entry name" value="MTP_lip-bd"/>
</dbReference>
<dbReference type="SUPFAM" id="SSF56968">
    <property type="entry name" value="Lipovitellin-phosvitin complex, beta-sheet shell regions"/>
    <property type="match status" value="1"/>
</dbReference>
<keyword evidence="5" id="KW-0445">Lipid transport</keyword>
<organism evidence="10 11">
    <name type="scientific">Erpetoichthys calabaricus</name>
    <name type="common">Rope fish</name>
    <name type="synonym">Calamoichthys calabaricus</name>
    <dbReference type="NCBI Taxonomy" id="27687"/>
    <lineage>
        <taxon>Eukaryota</taxon>
        <taxon>Metazoa</taxon>
        <taxon>Chordata</taxon>
        <taxon>Craniata</taxon>
        <taxon>Vertebrata</taxon>
        <taxon>Euteleostomi</taxon>
        <taxon>Actinopterygii</taxon>
        <taxon>Polypteriformes</taxon>
        <taxon>Polypteridae</taxon>
        <taxon>Erpetoichthys</taxon>
    </lineage>
</organism>
<keyword evidence="4" id="KW-0256">Endoplasmic reticulum</keyword>
<dbReference type="InterPro" id="IPR011030">
    <property type="entry name" value="Lipovitellin_superhlx_dom"/>
</dbReference>
<evidence type="ECO:0000313" key="10">
    <source>
        <dbReference type="Ensembl" id="ENSECRP00000016097.1"/>
    </source>
</evidence>
<dbReference type="FunFam" id="1.25.10.20:FF:000001">
    <property type="entry name" value="microsomal triglyceride transfer protein large subunit"/>
    <property type="match status" value="1"/>
</dbReference>
<dbReference type="InterPro" id="IPR039988">
    <property type="entry name" value="MTTP"/>
</dbReference>
<evidence type="ECO:0000256" key="2">
    <source>
        <dbReference type="ARBA" id="ARBA00022448"/>
    </source>
</evidence>
<dbReference type="AlphaFoldDB" id="A0A8C4X9T1"/>
<dbReference type="InterPro" id="IPR015816">
    <property type="entry name" value="Vitellinogen_b-sht_N"/>
</dbReference>
<dbReference type="Proteomes" id="UP000694620">
    <property type="component" value="Chromosome 7"/>
</dbReference>
<keyword evidence="3 8" id="KW-0732">Signal</keyword>
<sequence length="888" mass="98842">MILGGLFCLLVLPLLDASSIEEKTAGPRLNNEKLYRYSYEAEVLLDRSKGAPAEGVGHKITATVRVHLVWRNPSNKDDQLIQIDMTDVRIENVNPRPADKNIFLATSAESILGKEQLAALQRPLLVNLVFGKVNSLYANPEDSTAIRNLKRGLVSLFQLQLTSGNREEVDVSGRCKIRYVTQKGQVTRHKQVESCKIPQTGFMSHSKVLGVSKTSQSTTVFTVDDRFIKSAHAEETHLVTLNARQSLALKIKARQKLQLLAIEAGPKETPGKQVASIVKSLNPKYTTIPLPAEAIKSDCKDCRPLSELWQSVRKDLEPENLSDAKATRSFLSLIQSLRKAKKQEILKLLKSASKSALPQLVDTVTSAQTTTSLEAILDFLDFSDEKGVTLQERFLYACGFASHPNQKMLKALMGLYKGKIASRDIKESTVIIMGAIVKKLCQSGGCDLPTVKEAKKLILEGLRDSEEEDDIKMYLLAIKNAQLPEATPLLAKYSEEGSGPVSSLAIMALQKYSTALITDEIKKVLNRIYHQNRRIHEKTVRTAAANVLFNSKPTYMEVKNLLLSIGFLPHEMNKYMLSKVQDILQFELPASKVVRQVMKDMLVHNYDRFSKIGSSSAFSGYMTRSQDIASTYSLDILYSGSGILRNSNMNVFAYSKDSLLHASQVMIEAQGLESLIAATPDEGEEDLDSYAGMSAVLFDVQLRPVTFFKGYSDLMAKMFTATGEPMNVVKGLILLVDHSQLIQLQSGHKASVDFQGGLAIDISGGMEFSLWYRESKTSVNNRGMMVVSGNANVDLGLHRAGVERSFETEAALDFITTVKFSEYPFLVCMQMEKQQFPFRQFLTKYEQLASGKKFVSRKKRADLVPGSEFPLHQENSNMCNKVFEESSW</sequence>
<keyword evidence="6" id="KW-1015">Disulfide bond</keyword>
<feature type="signal peptide" evidence="8">
    <location>
        <begin position="1"/>
        <end position="17"/>
    </location>
</feature>
<dbReference type="GO" id="GO:0042157">
    <property type="term" value="P:lipoprotein metabolic process"/>
    <property type="evidence" value="ECO:0007669"/>
    <property type="project" value="TreeGrafter"/>
</dbReference>
<evidence type="ECO:0000256" key="8">
    <source>
        <dbReference type="SAM" id="SignalP"/>
    </source>
</evidence>
<dbReference type="Pfam" id="PF01347">
    <property type="entry name" value="Vitellogenin_N"/>
    <property type="match status" value="1"/>
</dbReference>
<dbReference type="GO" id="GO:0005548">
    <property type="term" value="F:phospholipid transporter activity"/>
    <property type="evidence" value="ECO:0007669"/>
    <property type="project" value="InterPro"/>
</dbReference>
<dbReference type="GO" id="GO:0042632">
    <property type="term" value="P:cholesterol homeostasis"/>
    <property type="evidence" value="ECO:0007669"/>
    <property type="project" value="TreeGrafter"/>
</dbReference>
<dbReference type="PANTHER" id="PTHR13024">
    <property type="entry name" value="MICROSOMAL TRIGLYCERIDE TRANSFER PROTEIN, LARGE SUBUNIT"/>
    <property type="match status" value="1"/>
</dbReference>
<dbReference type="GO" id="GO:0005794">
    <property type="term" value="C:Golgi apparatus"/>
    <property type="evidence" value="ECO:0007669"/>
    <property type="project" value="TreeGrafter"/>
</dbReference>
<dbReference type="GO" id="GO:0005783">
    <property type="term" value="C:endoplasmic reticulum"/>
    <property type="evidence" value="ECO:0007669"/>
    <property type="project" value="UniProtKB-SubCell"/>
</dbReference>
<dbReference type="Gene3D" id="2.30.230.10">
    <property type="entry name" value="Lipovitellin, beta-sheet shell regions, chain A"/>
    <property type="match status" value="1"/>
</dbReference>
<proteinExistence type="predicted"/>
<evidence type="ECO:0000259" key="9">
    <source>
        <dbReference type="PROSITE" id="PS51211"/>
    </source>
</evidence>
<dbReference type="FunFam" id="2.30.230.10:FF:000001">
    <property type="entry name" value="Microsomal triglyceride transfer protein large subunit"/>
    <property type="match status" value="1"/>
</dbReference>
<comment type="subcellular location">
    <subcellularLocation>
        <location evidence="1">Endoplasmic reticulum</location>
    </subcellularLocation>
</comment>
<dbReference type="PANTHER" id="PTHR13024:SF1">
    <property type="entry name" value="MICROSOMAL TRIGLYCERIDE TRANSFER PROTEIN LARGE SUBUNIT"/>
    <property type="match status" value="1"/>
</dbReference>